<dbReference type="PANTHER" id="PTHR46211">
    <property type="entry name" value="GLYCEROPHOSPHORYL DIESTER PHOSPHODIESTERASE"/>
    <property type="match status" value="1"/>
</dbReference>
<keyword evidence="1" id="KW-0732">Signal</keyword>
<gene>
    <name evidence="3" type="ORF">HD596_005873</name>
</gene>
<dbReference type="EMBL" id="JACHMB010000001">
    <property type="protein sequence ID" value="MBB5779117.1"/>
    <property type="molecule type" value="Genomic_DNA"/>
</dbReference>
<dbReference type="AlphaFoldDB" id="A0A7W9G8E5"/>
<feature type="signal peptide" evidence="1">
    <location>
        <begin position="1"/>
        <end position="22"/>
    </location>
</feature>
<dbReference type="InterPro" id="IPR030395">
    <property type="entry name" value="GP_PDE_dom"/>
</dbReference>
<reference evidence="3 4" key="1">
    <citation type="submission" date="2020-08" db="EMBL/GenBank/DDBJ databases">
        <title>Sequencing the genomes of 1000 actinobacteria strains.</title>
        <authorList>
            <person name="Klenk H.-P."/>
        </authorList>
    </citation>
    <scope>NUCLEOTIDE SEQUENCE [LARGE SCALE GENOMIC DNA]</scope>
    <source>
        <strain evidence="3 4">DSM 45507</strain>
    </source>
</reference>
<comment type="caution">
    <text evidence="3">The sequence shown here is derived from an EMBL/GenBank/DDBJ whole genome shotgun (WGS) entry which is preliminary data.</text>
</comment>
<dbReference type="PANTHER" id="PTHR46211:SF1">
    <property type="entry name" value="GLYCEROPHOSPHODIESTER PHOSPHODIESTERASE, CYTOPLASMIC"/>
    <property type="match status" value="1"/>
</dbReference>
<dbReference type="Gene3D" id="3.20.20.190">
    <property type="entry name" value="Phosphatidylinositol (PI) phosphodiesterase"/>
    <property type="match status" value="1"/>
</dbReference>
<feature type="chain" id="PRO_5030714209" evidence="1">
    <location>
        <begin position="23"/>
        <end position="286"/>
    </location>
</feature>
<protein>
    <submittedName>
        <fullName evidence="3">Glycerophosphoryl diester phosphodiesterase</fullName>
        <ecNumber evidence="3">3.1.4.46</ecNumber>
    </submittedName>
</protein>
<dbReference type="Pfam" id="PF03009">
    <property type="entry name" value="GDPD"/>
    <property type="match status" value="1"/>
</dbReference>
<dbReference type="SUPFAM" id="SSF51695">
    <property type="entry name" value="PLC-like phosphodiesterases"/>
    <property type="match status" value="1"/>
</dbReference>
<proteinExistence type="predicted"/>
<dbReference type="GO" id="GO:0008889">
    <property type="term" value="F:glycerophosphodiester phosphodiesterase activity"/>
    <property type="evidence" value="ECO:0007669"/>
    <property type="project" value="UniProtKB-EC"/>
</dbReference>
<dbReference type="GO" id="GO:0006629">
    <property type="term" value="P:lipid metabolic process"/>
    <property type="evidence" value="ECO:0007669"/>
    <property type="project" value="InterPro"/>
</dbReference>
<organism evidence="3 4">
    <name type="scientific">Nonomuraea jabiensis</name>
    <dbReference type="NCBI Taxonomy" id="882448"/>
    <lineage>
        <taxon>Bacteria</taxon>
        <taxon>Bacillati</taxon>
        <taxon>Actinomycetota</taxon>
        <taxon>Actinomycetes</taxon>
        <taxon>Streptosporangiales</taxon>
        <taxon>Streptosporangiaceae</taxon>
        <taxon>Nonomuraea</taxon>
    </lineage>
</organism>
<evidence type="ECO:0000256" key="1">
    <source>
        <dbReference type="SAM" id="SignalP"/>
    </source>
</evidence>
<dbReference type="RefSeq" id="WP_185072475.1">
    <property type="nucleotide sequence ID" value="NZ_JACHMB010000001.1"/>
</dbReference>
<dbReference type="InterPro" id="IPR017946">
    <property type="entry name" value="PLC-like_Pdiesterase_TIM-brl"/>
</dbReference>
<accession>A0A7W9G8E5</accession>
<keyword evidence="3" id="KW-0378">Hydrolase</keyword>
<name>A0A7W9G8E5_9ACTN</name>
<evidence type="ECO:0000313" key="3">
    <source>
        <dbReference type="EMBL" id="MBB5779117.1"/>
    </source>
</evidence>
<dbReference type="Proteomes" id="UP000579153">
    <property type="component" value="Unassembled WGS sequence"/>
</dbReference>
<dbReference type="PROSITE" id="PS51704">
    <property type="entry name" value="GP_PDE"/>
    <property type="match status" value="1"/>
</dbReference>
<evidence type="ECO:0000259" key="2">
    <source>
        <dbReference type="PROSITE" id="PS51704"/>
    </source>
</evidence>
<keyword evidence="4" id="KW-1185">Reference proteome</keyword>
<evidence type="ECO:0000313" key="4">
    <source>
        <dbReference type="Proteomes" id="UP000579153"/>
    </source>
</evidence>
<sequence length="286" mass="32033">MYRLLGAVVVIALAVMARAAHAAPWEVDNIAHRGGSGYAPENTIVACEVARTQRATMCEYDVQQTKDHRLILMHDQTLARTTDVEQVFPGRSPWKVSDFTLAEIQRLDAGSWFSSQFEGEKVPTLEQGLRVMSRSGVGMLLEIKHDPASPDIDERVAAELRKYRALWRGKRLAVQAYNWESMRNLHEMMPDLPVALMGKPDASRLEDLAGFAAAITVPHSGLTAAYVRQVHQHGMRVYTWTTDRRAVIRRLMSYGVDGIMTGRPDQIDAVKRRALRVVMRAGAGRL</sequence>
<feature type="domain" description="GP-PDE" evidence="2">
    <location>
        <begin position="27"/>
        <end position="271"/>
    </location>
</feature>
<dbReference type="EC" id="3.1.4.46" evidence="3"/>